<keyword evidence="2" id="KW-1185">Reference proteome</keyword>
<protein>
    <recommendedName>
        <fullName evidence="3">Type VI secretion protein</fullName>
    </recommendedName>
</protein>
<gene>
    <name evidence="1" type="ORF">PsB1_2162</name>
</gene>
<comment type="caution">
    <text evidence="1">The sequence shown here is derived from an EMBL/GenBank/DDBJ whole genome shotgun (WGS) entry which is preliminary data.</text>
</comment>
<dbReference type="RefSeq" id="WP_284361474.1">
    <property type="nucleotide sequence ID" value="NZ_BPFZ01000017.1"/>
</dbReference>
<evidence type="ECO:0000313" key="2">
    <source>
        <dbReference type="Proteomes" id="UP001161064"/>
    </source>
</evidence>
<reference evidence="1" key="1">
    <citation type="submission" date="2021-05" db="EMBL/GenBank/DDBJ databases">
        <authorList>
            <person name="Tanabe Y."/>
        </authorList>
    </citation>
    <scope>NUCLEOTIDE SEQUENCE</scope>
    <source>
        <strain evidence="1">BOTRYCO-1</strain>
    </source>
</reference>
<evidence type="ECO:0008006" key="3">
    <source>
        <dbReference type="Google" id="ProtNLM"/>
    </source>
</evidence>
<sequence length="554" mass="60444">MAERGSEALSIRLAVGRRGDARSGALGARLSKAIGGARLGTGGSFRGGSVSGARGGFSSDRRQRVIIKVSFSAHRAGSAKLAAHAAYLGRDGAARDDEQGQFYDAYRDKVEGLSRELDDWTQEDPRHFRIMIAPESASRMEDLQEYVRDVIGQMESDLGVGTEWVAINHWNTDNPHAHVILRGRTREGHELRIPRDYLSHGLRHQARERATAELGERSIFDERMALDRDIHAKGFSRLDKALAAELDGRREVRLQDLGGRDPDQAIWGNALRARARELEARGLATEVRRNVMAFKGGWTETLAEKSRVDITKTRSTTKLHERGEELVGEVVGFERRASGNSVLILDTGSKTKTMVNTKSPLVDHLQKGSWVHVDEAGHLSRLSYHSLEDQLGATAFTALDRELDRIGHGEERFFTGDARIDQALASRAQDHVRAGLGACGQDGVFSFHDGAKDVLQGAEINALSETLAEQGRGTLTSPSHTVYDGWRVGSFEELHAGRVALLERASGMGNQVVMVPTPIESAINIGDNVSLSSLGRGGAVQVVQDLSLGYGLGR</sequence>
<dbReference type="Proteomes" id="UP001161064">
    <property type="component" value="Unassembled WGS sequence"/>
</dbReference>
<evidence type="ECO:0000313" key="1">
    <source>
        <dbReference type="EMBL" id="GIU68008.1"/>
    </source>
</evidence>
<dbReference type="EMBL" id="BPFZ01000017">
    <property type="protein sequence ID" value="GIU68008.1"/>
    <property type="molecule type" value="Genomic_DNA"/>
</dbReference>
<reference evidence="1" key="2">
    <citation type="journal article" date="2023" name="ISME Commun">
        <title>Characterization of a bloom-associated alphaproteobacterial lineage, 'Candidatus Phycosocius': insights into freshwater algal-bacterial interactions.</title>
        <authorList>
            <person name="Tanabe Y."/>
            <person name="Yamaguchi H."/>
            <person name="Yoshida M."/>
            <person name="Kai A."/>
            <person name="Okazaki Y."/>
        </authorList>
    </citation>
    <scope>NUCLEOTIDE SEQUENCE</scope>
    <source>
        <strain evidence="1">BOTRYCO-1</strain>
    </source>
</reference>
<proteinExistence type="predicted"/>
<accession>A0ABQ4PYB9</accession>
<name>A0ABQ4PYB9_9PROT</name>
<organism evidence="1 2">
    <name type="scientific">Candidatus Phycosocius spiralis</name>
    <dbReference type="NCBI Taxonomy" id="2815099"/>
    <lineage>
        <taxon>Bacteria</taxon>
        <taxon>Pseudomonadati</taxon>
        <taxon>Pseudomonadota</taxon>
        <taxon>Alphaproteobacteria</taxon>
        <taxon>Caulobacterales</taxon>
        <taxon>Caulobacterales incertae sedis</taxon>
        <taxon>Candidatus Phycosocius</taxon>
    </lineage>
</organism>